<dbReference type="PANTHER" id="PTHR17695:SF11">
    <property type="entry name" value="SMALL SUBUNIT PROCESSOME COMPONENT 20 HOMOLOG"/>
    <property type="match status" value="1"/>
</dbReference>
<dbReference type="GO" id="GO:0032040">
    <property type="term" value="C:small-subunit processome"/>
    <property type="evidence" value="ECO:0007669"/>
    <property type="project" value="TreeGrafter"/>
</dbReference>
<keyword evidence="5" id="KW-1185">Reference proteome</keyword>
<dbReference type="Pfam" id="PF20416">
    <property type="entry name" value="UTP20"/>
    <property type="match status" value="1"/>
</dbReference>
<organism evidence="4 5">
    <name type="scientific">Thalassiosira oceanica</name>
    <name type="common">Marine diatom</name>
    <dbReference type="NCBI Taxonomy" id="159749"/>
    <lineage>
        <taxon>Eukaryota</taxon>
        <taxon>Sar</taxon>
        <taxon>Stramenopiles</taxon>
        <taxon>Ochrophyta</taxon>
        <taxon>Bacillariophyta</taxon>
        <taxon>Coscinodiscophyceae</taxon>
        <taxon>Thalassiosirophycidae</taxon>
        <taxon>Thalassiosirales</taxon>
        <taxon>Thalassiosiraceae</taxon>
        <taxon>Thalassiosira</taxon>
    </lineage>
</organism>
<evidence type="ECO:0000259" key="3">
    <source>
        <dbReference type="Pfam" id="PF20416"/>
    </source>
</evidence>
<dbReference type="InterPro" id="IPR016024">
    <property type="entry name" value="ARM-type_fold"/>
</dbReference>
<comment type="caution">
    <text evidence="4">The sequence shown here is derived from an EMBL/GenBank/DDBJ whole genome shotgun (WGS) entry which is preliminary data.</text>
</comment>
<feature type="region of interest" description="Disordered" evidence="1">
    <location>
        <begin position="952"/>
        <end position="976"/>
    </location>
</feature>
<sequence>MVDTHNRYDGHAISIRGRRDIDRCAHVVLVSGCDDSLCLNHKPLEIWTTERRCTYKLSKDGTSRLKFASAKSRSKHASADVYRTSDKRVSSSSTAGREKRVHDAAEVITSRKRTRRNRVGGGEGEEVRYLERENDSEGLGIGRTAVIVSSKSKLAAKAKHRQEEYTQNTQEETVGIGVHELDEDAEEEHSSLLTDGTLFFTELEVASQRNGSQVFRKLVRELRPLCKSLAELLHYSERIADTLYAYLLSPRGSDGQATPLRRKDEEWKSYLKHLKENVRDGYVVHVATNDVLHLLGVLARELRHEIYPYLNTRLLPRIVGDLLNPPTYIVDSMSSEKRSNVAPLDVSHIEAAFRSMSYLFKYSSNRLIDNYKPDQIEPPTKQAGDADILRQYYGMTICHKRDIVRRLACESYAPILRKCTDKGLKRHLNRTVKALASSLAVAMDGDSTQTAKRARGDAIDGVASLLFEVARGAPGSIHSKKGLIVLKALSECLLAGLRNSKSANDVIELRKAEAIYEVASAVLYKLRGHVVRGSRDGPVAAFDDVFACIHRALEEAIVAVKESSASGFVLGHIIDLETETMEFQDGRLVSDVDGIVKSLQEFLSEALYPNASRGLQHKGLRYLCAAWKSNPTHPSFALRIGKYFPTVLSLSDDNSLGPALFLSKNLLPHLPKKIASRYLIPALMNAVASQDRSDESLVLLHTVATTVWIEEGVVDTASIDLDDQAADKFFTSEGAEFCPDFPSELLLRLFDLCLEFETPSDRSTGQEREYVLGKIGYVARCMPFLVSLGCSRGDDDSGGVSSSNELIGRVFHWFASISKELESTVDEKTHITQALVIEAFSKSSIECHRRLSSSVVASLGNALSTMRSCANNLLFSHPKSAWVVRGVAAVTRALSILDPGTTLNDRANETFEILISNLANSNHFVRLQTLAILESFPTRPFVTDHADLDLTDDLDEEPSQRPNAQSVPDDISGPDQSTFSGSCNIISMLSDLERTPIVLANERRITSLLSRVEVFSRTGKLPIVYAEAVVCHMLGLLHVKFAPIWASAVKVIVAVSTSQEGPVWPYIKEALEQSMSKLSLPNNKVETTDGCKTHYTASISRHYTLCNSWESAEGRLDIFSSEQAERNSQNAPNLTATKSKVIVHLFLVFLRAQYYVFHHDEPDLRELNIAANAVDERFCDWSKAELGRKSVQKKLECFLKAFAAVKGPQQLYKHKLLLQISTAMLGNADHRLSNLSFACVLRYRLPHLAPYVQYIQPMLKKEGLREALTKFDLSVDSEMVDKDHRLQLIPIVTRILFGRFSSRGNGSKKSNDSPAARRAAILSFFSRIGNDGGELSFFVYLMVRAFVPRRFSLQSLQADHSVQFQTDILDDLISASGTITASELAAIPCKRQEGFLNLLSDVITQIGFGIEKFVPTLTSLLLAICEQAEEVLVNNIKLLSMKDGDEDGYNDAATLSRIGKIRSLCFLRIADVLNKFGSTIDFCARGCRLWKAMRTSVDALPNTVINADNAPSLLQLIEKISSNRSLIPLLEQSDESVVAVFKCIAGTTRSNVMSCVLKIIDGLLTDGGTLDKDEPSCTKTTGQNLVLKNIHLLISQFTIRLKDEAQIANLDDEILSGSNSSKRTKVQHHGLQLNILCRVSELLVSAEETADHHVKTMEDLCKLLTPLLKFDSHPSQLELLRTIKSLVPKLSADDAFLHYQGLSKLLGPNKNEIGIQSKEHRQLLSDAVGAICCLQGTAKTGSIIDALQGLNSVSTSYVDEHNFDKLLPVINALGTSSDSQGSWLQLACSESESLMKASQCGDPRLLLPLVYTCFHLLYDQDGVVSRAANKALKALITTCAEQSPSEPDAVRNPWFKMAEATLVHSLKMGISTKDSTVRRSFVMLVSFVASSFNGCASERLFGDLRCLVREDDQELDFFLNVTHVQLHRRTRGLGRLRKMLSSDDQCNFFDQSLSNVLLPLALHPIYECKSKAEEPFVIEAIATVGIIAKHLKWSKYNSTLQSVLANLPRYPDQERFLIALVCAILDAFHFSVETGDSGTQSQGNGVWRTLNNRIIPKVDSYLVKEKVDHRGNRVTSLRPSIVLALMKLFQKLPVRTFEVKLPKLIATICNALKSKDSNKRDVARETMSKMAVSLELKYLPMILSELAVSLSEGYKLHVRSATLHSIVVALSKTHRSTGSTCALQDLPYDRCIPAMLDLIHQDLFDDAADIKDAKHVEKSLVKEAKGSKSLDSLEIISRSCFFKPSMARAENATKTSAVHALVTPFIDRLRDPDVKPSTIRKVKECLNRVAVGFSSNPTTEFAEILPFVFATTAPFVDDQRGHLRINDELEEDSGDEATTPIQVSGGSLVSTGKQENDVVAVATWVPTSLGRIESQKEAIKMRRMQKKALHKVIDGRAAPKLTGSGRSILASAAKANKSLNNPTNACALSFGLTLLNSSLKRSKIDVTDESLVEMADPYLRLLTHCVRFSSDSNAVVLSLRSLGILLRLNLPSVSKFARSLGPSILDHITSSHAASNTQSDLVQSCFRALTLLVSHKKFSGRGQNGHEQICGTLPLSSEQMQALLSLLHSAVRESDHHNATFGLIKAILNKKYMSSEFYDLMDIVQNLSAQSMKETIRL</sequence>
<feature type="domain" description="U3 small nucleolar RNA-associated protein 20 N-terminal" evidence="2">
    <location>
        <begin position="1191"/>
        <end position="1873"/>
    </location>
</feature>
<dbReference type="EMBL" id="AGNL01045782">
    <property type="protein sequence ID" value="EJK48491.1"/>
    <property type="molecule type" value="Genomic_DNA"/>
</dbReference>
<accession>K0RHS4</accession>
<dbReference type="Pfam" id="PF07539">
    <property type="entry name" value="UTP20_N"/>
    <property type="match status" value="1"/>
</dbReference>
<protein>
    <submittedName>
        <fullName evidence="4">Uncharacterized protein</fullName>
    </submittedName>
</protein>
<dbReference type="InterPro" id="IPR046523">
    <property type="entry name" value="UTP20_dom"/>
</dbReference>
<evidence type="ECO:0000313" key="4">
    <source>
        <dbReference type="EMBL" id="EJK48491.1"/>
    </source>
</evidence>
<dbReference type="eggNOG" id="KOG1823">
    <property type="taxonomic scope" value="Eukaryota"/>
</dbReference>
<dbReference type="Proteomes" id="UP000266841">
    <property type="component" value="Unassembled WGS sequence"/>
</dbReference>
<dbReference type="GO" id="GO:0030686">
    <property type="term" value="C:90S preribosome"/>
    <property type="evidence" value="ECO:0007669"/>
    <property type="project" value="TreeGrafter"/>
</dbReference>
<name>K0RHS4_THAOC</name>
<dbReference type="SUPFAM" id="SSF48371">
    <property type="entry name" value="ARM repeat"/>
    <property type="match status" value="2"/>
</dbReference>
<proteinExistence type="predicted"/>
<evidence type="ECO:0000256" key="1">
    <source>
        <dbReference type="SAM" id="MobiDB-lite"/>
    </source>
</evidence>
<gene>
    <name evidence="4" type="ORF">THAOC_32707</name>
</gene>
<evidence type="ECO:0000259" key="2">
    <source>
        <dbReference type="Pfam" id="PF07539"/>
    </source>
</evidence>
<feature type="domain" description="U3 small nucleolar RNA-associated protein 20" evidence="3">
    <location>
        <begin position="2075"/>
        <end position="2310"/>
    </location>
</feature>
<dbReference type="OrthoDB" id="360653at2759"/>
<dbReference type="PANTHER" id="PTHR17695">
    <property type="entry name" value="SMALL SUBUNIT PROCESSOME COMPONENT 20 HOMOLOG"/>
    <property type="match status" value="1"/>
</dbReference>
<reference evidence="4 5" key="1">
    <citation type="journal article" date="2012" name="Genome Biol.">
        <title>Genome and low-iron response of an oceanic diatom adapted to chronic iron limitation.</title>
        <authorList>
            <person name="Lommer M."/>
            <person name="Specht M."/>
            <person name="Roy A.S."/>
            <person name="Kraemer L."/>
            <person name="Andreson R."/>
            <person name="Gutowska M.A."/>
            <person name="Wolf J."/>
            <person name="Bergner S.V."/>
            <person name="Schilhabel M.B."/>
            <person name="Klostermeier U.C."/>
            <person name="Beiko R.G."/>
            <person name="Rosenstiel P."/>
            <person name="Hippler M."/>
            <person name="Laroche J."/>
        </authorList>
    </citation>
    <scope>NUCLEOTIDE SEQUENCE [LARGE SCALE GENOMIC DNA]</scope>
    <source>
        <strain evidence="4 5">CCMP1005</strain>
    </source>
</reference>
<evidence type="ECO:0000313" key="5">
    <source>
        <dbReference type="Proteomes" id="UP000266841"/>
    </source>
</evidence>
<dbReference type="InterPro" id="IPR052575">
    <property type="entry name" value="SSU_processome_comp_20"/>
</dbReference>
<feature type="non-terminal residue" evidence="4">
    <location>
        <position position="2618"/>
    </location>
</feature>
<feature type="region of interest" description="Disordered" evidence="1">
    <location>
        <begin position="76"/>
        <end position="102"/>
    </location>
</feature>
<dbReference type="InterPro" id="IPR011430">
    <property type="entry name" value="UTP20_N"/>
</dbReference>